<dbReference type="STRING" id="658219.SAMN05216212_0445"/>
<dbReference type="PANTHER" id="PTHR11827:SF72">
    <property type="entry name" value="GH08340P"/>
    <property type="match status" value="1"/>
</dbReference>
<dbReference type="InterPro" id="IPR004841">
    <property type="entry name" value="AA-permease/SLC12A_dom"/>
</dbReference>
<dbReference type="FunFam" id="1.20.1740.10:FF:000013">
    <property type="entry name" value="Solute carrier family 12 member"/>
    <property type="match status" value="1"/>
</dbReference>
<feature type="transmembrane region" description="Helical" evidence="8">
    <location>
        <begin position="113"/>
        <end position="138"/>
    </location>
</feature>
<evidence type="ECO:0000256" key="7">
    <source>
        <dbReference type="SAM" id="MobiDB-lite"/>
    </source>
</evidence>
<dbReference type="GO" id="GO:0016020">
    <property type="term" value="C:membrane"/>
    <property type="evidence" value="ECO:0007669"/>
    <property type="project" value="UniProtKB-SubCell"/>
</dbReference>
<evidence type="ECO:0000256" key="2">
    <source>
        <dbReference type="ARBA" id="ARBA00010593"/>
    </source>
</evidence>
<evidence type="ECO:0000256" key="1">
    <source>
        <dbReference type="ARBA" id="ARBA00004141"/>
    </source>
</evidence>
<feature type="transmembrane region" description="Helical" evidence="8">
    <location>
        <begin position="302"/>
        <end position="326"/>
    </location>
</feature>
<sequence length="803" mass="86954">MPWIFARPLLHGLAVAGVLFLANTSRMKKDTDHEETGDPGPGDQRVETLEVPGGSHTDAEAPKDVQQQVESHEAEQSKKFGTFAGVFTPTLLTILGVIMFLREGWVIGNAGLGGGILIILLSFGITAATALSMATFVTNIRVGPGGAFSMISQSLGLEAGGAIGAPLYISQALAVVMYIFGFREGYLWAVDAWGLVELPSLAIDLIIFAVIFGITFISTSLAFKVQYLILAIIIGSLVSIGISVFHEPMDNPILWWGDFPGSPEEGFPGTTFWVVFAVFFPASTGIMAGANMSGDLKNPRKSIPVGTLAAVACSLVVYLALAYWLMRVATVDELTGNYTIMIDRAFWGPAVLGGLLAATFSSALASFVGAPRILEALGSHSIVPASGWIARRTKKGEPRNATYITAAIVLAAIMLRELNAIAPMVAMIFLLTYATINLVVVTEESLRLISFRPLMRVPKFVPLIGLVGCLFSMFIINPTISLVAIAVVAIIYIGLMKRRLTAPSGDVRSGLFTAVAEWAAKKVMQSQGGAERAWKPNILMPVGDPDRLRGAYEFVGELAYPVGSIKLLGIAPANRAEELESHLVDTQHAFTRDRIFTTATVLVSEHFPDGLRIGMQALAGSFFRPNLLFMQLPKGKETHESLQELIREAGRQRMGVSLLVRHDTAGLGRRKKINLWIPDQGPDWTLKMDFMELDLAILLAYRMLDSWEDASLTVIAAVEKENEKVKARRFLNRLVDLARLPADTAAHVADGDFGRFASNAPRADLNVFPLPEELDAEFLWSLRDATGSTCLFTQDSGDESALA</sequence>
<dbReference type="Pfam" id="PF21555">
    <property type="entry name" value="CCC_C_1st_pro"/>
    <property type="match status" value="1"/>
</dbReference>
<dbReference type="AlphaFoldDB" id="A0A1G8V855"/>
<keyword evidence="3" id="KW-0813">Transport</keyword>
<keyword evidence="13" id="KW-1185">Reference proteome</keyword>
<dbReference type="Pfam" id="PF21554">
    <property type="entry name" value="CCC_C_2nd_pro"/>
    <property type="match status" value="1"/>
</dbReference>
<dbReference type="InterPro" id="IPR048752">
    <property type="entry name" value="CCC_C_2nd_subdom"/>
</dbReference>
<organism evidence="12 13">
    <name type="scientific">Microbulbifer yueqingensis</name>
    <dbReference type="NCBI Taxonomy" id="658219"/>
    <lineage>
        <taxon>Bacteria</taxon>
        <taxon>Pseudomonadati</taxon>
        <taxon>Pseudomonadota</taxon>
        <taxon>Gammaproteobacteria</taxon>
        <taxon>Cellvibrionales</taxon>
        <taxon>Microbulbiferaceae</taxon>
        <taxon>Microbulbifer</taxon>
    </lineage>
</organism>
<feature type="transmembrane region" description="Helical" evidence="8">
    <location>
        <begin position="228"/>
        <end position="246"/>
    </location>
</feature>
<evidence type="ECO:0000256" key="4">
    <source>
        <dbReference type="ARBA" id="ARBA00022692"/>
    </source>
</evidence>
<keyword evidence="5 8" id="KW-1133">Transmembrane helix</keyword>
<evidence type="ECO:0000259" key="11">
    <source>
        <dbReference type="Pfam" id="PF21555"/>
    </source>
</evidence>
<feature type="transmembrane region" description="Helical" evidence="8">
    <location>
        <begin position="463"/>
        <end position="495"/>
    </location>
</feature>
<protein>
    <submittedName>
        <fullName evidence="12">Transporter, cation-chloride cotransporter (CCC) family</fullName>
    </submittedName>
</protein>
<comment type="subcellular location">
    <subcellularLocation>
        <location evidence="1">Membrane</location>
        <topology evidence="1">Multi-pass membrane protein</topology>
    </subcellularLocation>
</comment>
<keyword evidence="4 8" id="KW-0812">Transmembrane</keyword>
<feature type="region of interest" description="Disordered" evidence="7">
    <location>
        <begin position="28"/>
        <end position="72"/>
    </location>
</feature>
<dbReference type="GO" id="GO:0015377">
    <property type="term" value="F:chloride:monoatomic cation symporter activity"/>
    <property type="evidence" value="ECO:0007669"/>
    <property type="project" value="InterPro"/>
</dbReference>
<keyword evidence="6 8" id="KW-0472">Membrane</keyword>
<reference evidence="13" key="1">
    <citation type="submission" date="2016-10" db="EMBL/GenBank/DDBJ databases">
        <authorList>
            <person name="Varghese N."/>
            <person name="Submissions S."/>
        </authorList>
    </citation>
    <scope>NUCLEOTIDE SEQUENCE [LARGE SCALE GENOMIC DNA]</scope>
    <source>
        <strain evidence="13">CGMCC 1.10658</strain>
    </source>
</reference>
<feature type="domain" description="Prokaryotic cation-chloride cotransporter second C-terminal subdomain" evidence="10">
    <location>
        <begin position="668"/>
        <end position="802"/>
    </location>
</feature>
<evidence type="ECO:0000256" key="5">
    <source>
        <dbReference type="ARBA" id="ARBA00022989"/>
    </source>
</evidence>
<evidence type="ECO:0000259" key="10">
    <source>
        <dbReference type="Pfam" id="PF21554"/>
    </source>
</evidence>
<comment type="similarity">
    <text evidence="2">Belongs to the SLC12A transporter family.</text>
</comment>
<dbReference type="Gene3D" id="1.20.1740.10">
    <property type="entry name" value="Amino acid/polyamine transporter I"/>
    <property type="match status" value="1"/>
</dbReference>
<dbReference type="Proteomes" id="UP000199305">
    <property type="component" value="Unassembled WGS sequence"/>
</dbReference>
<evidence type="ECO:0000259" key="9">
    <source>
        <dbReference type="Pfam" id="PF00324"/>
    </source>
</evidence>
<dbReference type="EMBL" id="FNFH01000001">
    <property type="protein sequence ID" value="SDJ62149.1"/>
    <property type="molecule type" value="Genomic_DNA"/>
</dbReference>
<proteinExistence type="inferred from homology"/>
<evidence type="ECO:0000256" key="8">
    <source>
        <dbReference type="SAM" id="Phobius"/>
    </source>
</evidence>
<evidence type="ECO:0000256" key="6">
    <source>
        <dbReference type="ARBA" id="ARBA00023136"/>
    </source>
</evidence>
<accession>A0A1G8V855</accession>
<feature type="domain" description="Amino acid permease/ SLC12A" evidence="9">
    <location>
        <begin position="86"/>
        <end position="494"/>
    </location>
</feature>
<feature type="transmembrane region" description="Helical" evidence="8">
    <location>
        <begin position="201"/>
        <end position="221"/>
    </location>
</feature>
<feature type="transmembrane region" description="Helical" evidence="8">
    <location>
        <begin position="6"/>
        <end position="22"/>
    </location>
</feature>
<evidence type="ECO:0000313" key="12">
    <source>
        <dbReference type="EMBL" id="SDJ62149.1"/>
    </source>
</evidence>
<feature type="transmembrane region" description="Helical" evidence="8">
    <location>
        <begin position="400"/>
        <end position="415"/>
    </location>
</feature>
<gene>
    <name evidence="12" type="ORF">SAMN05216212_0445</name>
</gene>
<feature type="transmembrane region" description="Helical" evidence="8">
    <location>
        <begin position="421"/>
        <end position="442"/>
    </location>
</feature>
<feature type="transmembrane region" description="Helical" evidence="8">
    <location>
        <begin position="266"/>
        <end position="290"/>
    </location>
</feature>
<feature type="transmembrane region" description="Helical" evidence="8">
    <location>
        <begin position="80"/>
        <end position="101"/>
    </location>
</feature>
<dbReference type="InterPro" id="IPR048753">
    <property type="entry name" value="CCC_C_1st_subdom"/>
</dbReference>
<dbReference type="Pfam" id="PF00324">
    <property type="entry name" value="AA_permease"/>
    <property type="match status" value="1"/>
</dbReference>
<dbReference type="InterPro" id="IPR004842">
    <property type="entry name" value="SLC12A_fam"/>
</dbReference>
<evidence type="ECO:0000256" key="3">
    <source>
        <dbReference type="ARBA" id="ARBA00022448"/>
    </source>
</evidence>
<feature type="domain" description="Prokaryotic cation-chloride cotransporter first C-terminal subdomain" evidence="11">
    <location>
        <begin position="540"/>
        <end position="667"/>
    </location>
</feature>
<dbReference type="PANTHER" id="PTHR11827">
    <property type="entry name" value="SOLUTE CARRIER FAMILY 12, CATION COTRANSPORTERS"/>
    <property type="match status" value="1"/>
</dbReference>
<evidence type="ECO:0000313" key="13">
    <source>
        <dbReference type="Proteomes" id="UP000199305"/>
    </source>
</evidence>
<feature type="transmembrane region" description="Helical" evidence="8">
    <location>
        <begin position="159"/>
        <end position="181"/>
    </location>
</feature>
<name>A0A1G8V855_9GAMM</name>
<feature type="transmembrane region" description="Helical" evidence="8">
    <location>
        <begin position="346"/>
        <end position="370"/>
    </location>
</feature>